<keyword evidence="2 6" id="KW-0699">rRNA-binding</keyword>
<protein>
    <recommendedName>
        <fullName evidence="6">Large ribosomal subunit protein uL23</fullName>
    </recommendedName>
</protein>
<dbReference type="NCBIfam" id="NF004363">
    <property type="entry name" value="PRK05738.2-4"/>
    <property type="match status" value="1"/>
</dbReference>
<comment type="subunit">
    <text evidence="6">Part of the 50S ribosomal subunit. Contacts protein L29, and trigger factor when it is bound to the ribosome.</text>
</comment>
<keyword evidence="9" id="KW-1185">Reference proteome</keyword>
<dbReference type="GO" id="GO:0003735">
    <property type="term" value="F:structural constituent of ribosome"/>
    <property type="evidence" value="ECO:0007669"/>
    <property type="project" value="InterPro"/>
</dbReference>
<dbReference type="InterPro" id="IPR012677">
    <property type="entry name" value="Nucleotide-bd_a/b_plait_sf"/>
</dbReference>
<evidence type="ECO:0000256" key="4">
    <source>
        <dbReference type="ARBA" id="ARBA00022980"/>
    </source>
</evidence>
<dbReference type="Pfam" id="PF00276">
    <property type="entry name" value="Ribosomal_L23"/>
    <property type="match status" value="1"/>
</dbReference>
<keyword evidence="4 6" id="KW-0689">Ribosomal protein</keyword>
<evidence type="ECO:0000256" key="2">
    <source>
        <dbReference type="ARBA" id="ARBA00022730"/>
    </source>
</evidence>
<evidence type="ECO:0000256" key="3">
    <source>
        <dbReference type="ARBA" id="ARBA00022884"/>
    </source>
</evidence>
<dbReference type="GO" id="GO:0019843">
    <property type="term" value="F:rRNA binding"/>
    <property type="evidence" value="ECO:0007669"/>
    <property type="project" value="UniProtKB-UniRule"/>
</dbReference>
<dbReference type="RefSeq" id="WP_168105126.1">
    <property type="nucleotide sequence ID" value="NZ_CP051215.1"/>
</dbReference>
<evidence type="ECO:0000313" key="8">
    <source>
        <dbReference type="EMBL" id="NKE38652.1"/>
    </source>
</evidence>
<evidence type="ECO:0000313" key="9">
    <source>
        <dbReference type="Proteomes" id="UP000584587"/>
    </source>
</evidence>
<evidence type="ECO:0000256" key="6">
    <source>
        <dbReference type="HAMAP-Rule" id="MF_01369"/>
    </source>
</evidence>
<dbReference type="Gene3D" id="3.30.70.330">
    <property type="match status" value="1"/>
</dbReference>
<organism evidence="8 9">
    <name type="scientific">Spiroplasma platyhelix PALS-1</name>
    <dbReference type="NCBI Taxonomy" id="1276218"/>
    <lineage>
        <taxon>Bacteria</taxon>
        <taxon>Bacillati</taxon>
        <taxon>Mycoplasmatota</taxon>
        <taxon>Mollicutes</taxon>
        <taxon>Entomoplasmatales</taxon>
        <taxon>Spiroplasmataceae</taxon>
        <taxon>Spiroplasma</taxon>
    </lineage>
</organism>
<dbReference type="InterPro" id="IPR012678">
    <property type="entry name" value="Ribosomal_uL23/eL15/eS24_sf"/>
</dbReference>
<dbReference type="GO" id="GO:1990904">
    <property type="term" value="C:ribonucleoprotein complex"/>
    <property type="evidence" value="ECO:0007669"/>
    <property type="project" value="UniProtKB-KW"/>
</dbReference>
<dbReference type="Proteomes" id="UP000584587">
    <property type="component" value="Unassembled WGS sequence"/>
</dbReference>
<gene>
    <name evidence="6 8" type="primary">rplW</name>
    <name evidence="8" type="ORF">HER12_02640</name>
</gene>
<proteinExistence type="inferred from homology"/>
<comment type="function">
    <text evidence="6">One of the early assembly proteins it binds 23S rRNA. One of the proteins that surrounds the polypeptide exit tunnel on the outside of the ribosome. Forms the main docking site for trigger factor binding to the ribosome.</text>
</comment>
<dbReference type="EMBL" id="JAAVVK010000002">
    <property type="protein sequence ID" value="NKE38652.1"/>
    <property type="molecule type" value="Genomic_DNA"/>
</dbReference>
<reference evidence="8 9" key="1">
    <citation type="submission" date="2020-04" db="EMBL/GenBank/DDBJ databases">
        <title>Complete genome sequence of Spiroplasma platyhelix ATCC 51748, an insect isolate.</title>
        <authorList>
            <person name="Green E.A."/>
            <person name="Klassen J.L."/>
        </authorList>
    </citation>
    <scope>NUCLEOTIDE SEQUENCE [LARGE SCALE GENOMIC DNA]</scope>
    <source>
        <strain evidence="8 9">PALS-1</strain>
    </source>
</reference>
<dbReference type="GO" id="GO:0005840">
    <property type="term" value="C:ribosome"/>
    <property type="evidence" value="ECO:0007669"/>
    <property type="project" value="UniProtKB-KW"/>
</dbReference>
<dbReference type="AlphaFoldDB" id="A0A846TWT2"/>
<dbReference type="SUPFAM" id="SSF54189">
    <property type="entry name" value="Ribosomal proteins S24e, L23 and L15e"/>
    <property type="match status" value="1"/>
</dbReference>
<comment type="caution">
    <text evidence="8">The sequence shown here is derived from an EMBL/GenBank/DDBJ whole genome shotgun (WGS) entry which is preliminary data.</text>
</comment>
<keyword evidence="3 6" id="KW-0694">RNA-binding</keyword>
<dbReference type="PANTHER" id="PTHR11620">
    <property type="entry name" value="60S RIBOSOMAL PROTEIN L23A"/>
    <property type="match status" value="1"/>
</dbReference>
<keyword evidence="5 6" id="KW-0687">Ribonucleoprotein</keyword>
<dbReference type="InterPro" id="IPR001014">
    <property type="entry name" value="Ribosomal_uL23_CS"/>
</dbReference>
<dbReference type="HAMAP" id="MF_01369_B">
    <property type="entry name" value="Ribosomal_uL23_B"/>
    <property type="match status" value="1"/>
</dbReference>
<dbReference type="InterPro" id="IPR013025">
    <property type="entry name" value="Ribosomal_uL23-like"/>
</dbReference>
<sequence>MHLSEVIKGPILSEKTYAQMANGVYTFSVNRKANKTHIKKAFEQIFEVKVEKVSIINSKPKTKAVGRFIGKTSAVKKAVIKLAAGEQLSLFNDESQDK</sequence>
<dbReference type="GO" id="GO:0006412">
    <property type="term" value="P:translation"/>
    <property type="evidence" value="ECO:0007669"/>
    <property type="project" value="UniProtKB-UniRule"/>
</dbReference>
<evidence type="ECO:0000256" key="7">
    <source>
        <dbReference type="RuleBase" id="RU003934"/>
    </source>
</evidence>
<comment type="similarity">
    <text evidence="1 6 7">Belongs to the universal ribosomal protein uL23 family.</text>
</comment>
<name>A0A846TWT2_9MOLU</name>
<dbReference type="FunFam" id="3.30.70.330:FF:000001">
    <property type="entry name" value="50S ribosomal protein L23"/>
    <property type="match status" value="1"/>
</dbReference>
<accession>A0A846TWT2</accession>
<dbReference type="PROSITE" id="PS00050">
    <property type="entry name" value="RIBOSOMAL_L23"/>
    <property type="match status" value="1"/>
</dbReference>
<evidence type="ECO:0000256" key="5">
    <source>
        <dbReference type="ARBA" id="ARBA00023274"/>
    </source>
</evidence>
<evidence type="ECO:0000256" key="1">
    <source>
        <dbReference type="ARBA" id="ARBA00006700"/>
    </source>
</evidence>